<feature type="compositionally biased region" description="Polar residues" evidence="3">
    <location>
        <begin position="353"/>
        <end position="366"/>
    </location>
</feature>
<sequence>MSAEVRGCPHPGGLRECSRTPSLASPCPLPAPALKVTKVAVVRKKVVRKKVVRKKVLRKKPEAAARGDIPGRARGPSVTSVPAVSPACPPLGLESLRVLDTQLRASSHKRHGLGAHRGRLNIQSGLYDGDFYDGGWCAGREDTEQWLEVDARRLTRFTGVVTQGLNSIWTYDWVTSYKVQVSNDTHTWLPSRNGSEEVFPGNKDPETPVLNLLPVPLVGRFLRINPQSWFPNGTICLRAEILGCPVPGGCPVGPAGCPLPRGDFVGMRKVVSEECPDITRVYSIGQSSRGLRLYVMEISDNPGQHEVGEPEFRYVAGMHGNEVLGRELLLNLMEFLCREFRESPKIPHANVVVSHSKSPQHPQNPLENLLKNSPKPPLEYPKEIPLKLPQTFPSSSTSILVESPKIPCANAVGRPPKPP</sequence>
<dbReference type="Pfam" id="PF00246">
    <property type="entry name" value="Peptidase_M14"/>
    <property type="match status" value="1"/>
</dbReference>
<protein>
    <recommendedName>
        <fullName evidence="8">F5/8 type C domain-containing protein</fullName>
    </recommendedName>
</protein>
<dbReference type="SUPFAM" id="SSF49785">
    <property type="entry name" value="Galactose-binding domain-like"/>
    <property type="match status" value="1"/>
</dbReference>
<dbReference type="PROSITE" id="PS00132">
    <property type="entry name" value="CARBOXYPEPT_ZN_1"/>
    <property type="match status" value="1"/>
</dbReference>
<dbReference type="Gene3D" id="3.40.630.10">
    <property type="entry name" value="Zn peptidases"/>
    <property type="match status" value="1"/>
</dbReference>
<dbReference type="Gene3D" id="2.60.120.260">
    <property type="entry name" value="Galactose-binding domain-like"/>
    <property type="match status" value="1"/>
</dbReference>
<evidence type="ECO:0008006" key="8">
    <source>
        <dbReference type="Google" id="ProtNLM"/>
    </source>
</evidence>
<dbReference type="PROSITE" id="PS01285">
    <property type="entry name" value="FA58C_1"/>
    <property type="match status" value="1"/>
</dbReference>
<dbReference type="InterPro" id="IPR008979">
    <property type="entry name" value="Galactose-bd-like_sf"/>
</dbReference>
<dbReference type="InterPro" id="IPR057246">
    <property type="entry name" value="CARBOXYPEPT_ZN_1"/>
</dbReference>
<evidence type="ECO:0000256" key="1">
    <source>
        <dbReference type="ARBA" id="ARBA00005988"/>
    </source>
</evidence>
<dbReference type="CDD" id="cd00057">
    <property type="entry name" value="FA58C"/>
    <property type="match status" value="1"/>
</dbReference>
<evidence type="ECO:0000259" key="4">
    <source>
        <dbReference type="PROSITE" id="PS50022"/>
    </source>
</evidence>
<evidence type="ECO:0000256" key="2">
    <source>
        <dbReference type="PROSITE-ProRule" id="PRU01379"/>
    </source>
</evidence>
<reference evidence="6" key="2">
    <citation type="submission" date="2025-09" db="UniProtKB">
        <authorList>
            <consortium name="Ensembl"/>
        </authorList>
    </citation>
    <scope>IDENTIFICATION</scope>
</reference>
<feature type="domain" description="Peptidase M14" evidence="5">
    <location>
        <begin position="257"/>
        <end position="346"/>
    </location>
</feature>
<organism evidence="6 7">
    <name type="scientific">Malurus cyaneus samueli</name>
    <dbReference type="NCBI Taxonomy" id="2593467"/>
    <lineage>
        <taxon>Eukaryota</taxon>
        <taxon>Metazoa</taxon>
        <taxon>Chordata</taxon>
        <taxon>Craniata</taxon>
        <taxon>Vertebrata</taxon>
        <taxon>Euteleostomi</taxon>
        <taxon>Archelosauria</taxon>
        <taxon>Archosauria</taxon>
        <taxon>Dinosauria</taxon>
        <taxon>Saurischia</taxon>
        <taxon>Theropoda</taxon>
        <taxon>Coelurosauria</taxon>
        <taxon>Aves</taxon>
        <taxon>Neognathae</taxon>
        <taxon>Neoaves</taxon>
        <taxon>Telluraves</taxon>
        <taxon>Australaves</taxon>
        <taxon>Passeriformes</taxon>
        <taxon>Meliphagoidea</taxon>
        <taxon>Maluridae</taxon>
        <taxon>Malurus</taxon>
    </lineage>
</organism>
<evidence type="ECO:0000259" key="5">
    <source>
        <dbReference type="PROSITE" id="PS52035"/>
    </source>
</evidence>
<dbReference type="PANTHER" id="PTHR24543">
    <property type="entry name" value="MULTICOPPER OXIDASE-RELATED"/>
    <property type="match status" value="1"/>
</dbReference>
<dbReference type="SUPFAM" id="SSF53187">
    <property type="entry name" value="Zn-dependent exopeptidases"/>
    <property type="match status" value="1"/>
</dbReference>
<dbReference type="PROSITE" id="PS01286">
    <property type="entry name" value="FA58C_2"/>
    <property type="match status" value="1"/>
</dbReference>
<dbReference type="GO" id="GO:0004181">
    <property type="term" value="F:metallocarboxypeptidase activity"/>
    <property type="evidence" value="ECO:0007669"/>
    <property type="project" value="InterPro"/>
</dbReference>
<feature type="region of interest" description="Disordered" evidence="3">
    <location>
        <begin position="352"/>
        <end position="383"/>
    </location>
</feature>
<keyword evidence="7" id="KW-1185">Reference proteome</keyword>
<dbReference type="OrthoDB" id="10249045at2759"/>
<feature type="domain" description="F5/8 type C" evidence="4">
    <location>
        <begin position="86"/>
        <end position="244"/>
    </location>
</feature>
<dbReference type="PANTHER" id="PTHR24543:SF291">
    <property type="entry name" value="SMOKE ALARM, ISOFORM D"/>
    <property type="match status" value="1"/>
</dbReference>
<dbReference type="PROSITE" id="PS52035">
    <property type="entry name" value="PEPTIDASE_M14"/>
    <property type="match status" value="1"/>
</dbReference>
<evidence type="ECO:0000313" key="7">
    <source>
        <dbReference type="Proteomes" id="UP000694560"/>
    </source>
</evidence>
<comment type="similarity">
    <text evidence="1 2">Belongs to the peptidase M14 family.</text>
</comment>
<evidence type="ECO:0000313" key="6">
    <source>
        <dbReference type="Ensembl" id="ENSMCSP00000013773.1"/>
    </source>
</evidence>
<dbReference type="GO" id="GO:0008270">
    <property type="term" value="F:zinc ion binding"/>
    <property type="evidence" value="ECO:0007669"/>
    <property type="project" value="InterPro"/>
</dbReference>
<dbReference type="Proteomes" id="UP000694560">
    <property type="component" value="Unplaced"/>
</dbReference>
<dbReference type="InterPro" id="IPR000834">
    <property type="entry name" value="Peptidase_M14"/>
</dbReference>
<dbReference type="PROSITE" id="PS50022">
    <property type="entry name" value="FA58C_3"/>
    <property type="match status" value="1"/>
</dbReference>
<dbReference type="InterPro" id="IPR000421">
    <property type="entry name" value="FA58C"/>
</dbReference>
<dbReference type="SMART" id="SM00231">
    <property type="entry name" value="FA58C"/>
    <property type="match status" value="1"/>
</dbReference>
<feature type="compositionally biased region" description="Basic and acidic residues" evidence="3">
    <location>
        <begin position="59"/>
        <end position="71"/>
    </location>
</feature>
<dbReference type="Ensembl" id="ENSMCST00000014133.1">
    <property type="protein sequence ID" value="ENSMCSP00000013773.1"/>
    <property type="gene ID" value="ENSMCSG00000009729.1"/>
</dbReference>
<comment type="caution">
    <text evidence="2">Lacks conserved residue(s) required for the propagation of feature annotation.</text>
</comment>
<reference evidence="6" key="1">
    <citation type="submission" date="2025-08" db="UniProtKB">
        <authorList>
            <consortium name="Ensembl"/>
        </authorList>
    </citation>
    <scope>IDENTIFICATION</scope>
</reference>
<proteinExistence type="inferred from homology"/>
<dbReference type="GO" id="GO:0006508">
    <property type="term" value="P:proteolysis"/>
    <property type="evidence" value="ECO:0007669"/>
    <property type="project" value="InterPro"/>
</dbReference>
<dbReference type="FunFam" id="2.60.120.260:FF:000035">
    <property type="entry name" value="probable carboxypeptidase X1 isoform X2"/>
    <property type="match status" value="1"/>
</dbReference>
<feature type="region of interest" description="Disordered" evidence="3">
    <location>
        <begin position="58"/>
        <end position="82"/>
    </location>
</feature>
<accession>A0A8C5TXA5</accession>
<dbReference type="Pfam" id="PF00754">
    <property type="entry name" value="F5_F8_type_C"/>
    <property type="match status" value="1"/>
</dbReference>
<evidence type="ECO:0000256" key="3">
    <source>
        <dbReference type="SAM" id="MobiDB-lite"/>
    </source>
</evidence>
<dbReference type="AlphaFoldDB" id="A0A8C5TXA5"/>
<name>A0A8C5TXA5_9PASS</name>
<feature type="region of interest" description="Disordered" evidence="3">
    <location>
        <begin position="1"/>
        <end position="22"/>
    </location>
</feature>